<accession>A0A0F9GFF0</accession>
<name>A0A0F9GFF0_9ZZZZ</name>
<reference evidence="1" key="1">
    <citation type="journal article" date="2015" name="Nature">
        <title>Complex archaea that bridge the gap between prokaryotes and eukaryotes.</title>
        <authorList>
            <person name="Spang A."/>
            <person name="Saw J.H."/>
            <person name="Jorgensen S.L."/>
            <person name="Zaremba-Niedzwiedzka K."/>
            <person name="Martijn J."/>
            <person name="Lind A.E."/>
            <person name="van Eijk R."/>
            <person name="Schleper C."/>
            <person name="Guy L."/>
            <person name="Ettema T.J."/>
        </authorList>
    </citation>
    <scope>NUCLEOTIDE SEQUENCE</scope>
</reference>
<evidence type="ECO:0000313" key="1">
    <source>
        <dbReference type="EMBL" id="KKL61877.1"/>
    </source>
</evidence>
<comment type="caution">
    <text evidence="1">The sequence shown here is derived from an EMBL/GenBank/DDBJ whole genome shotgun (WGS) entry which is preliminary data.</text>
</comment>
<gene>
    <name evidence="1" type="ORF">LCGC14_2190900</name>
</gene>
<dbReference type="EMBL" id="LAZR01028676">
    <property type="protein sequence ID" value="KKL61877.1"/>
    <property type="molecule type" value="Genomic_DNA"/>
</dbReference>
<protein>
    <submittedName>
        <fullName evidence="1">Uncharacterized protein</fullName>
    </submittedName>
</protein>
<proteinExistence type="predicted"/>
<sequence length="174" mass="18347">VFNLNADDMPRIGKNGTPLNKGNDVGIDSFGVLNDRLYVANGGAAAADQDGGIIRSTTNDPAPFPGTGPDWVDNTPATVAEWDNSGSNRFSKELQGTNKLIPADKAFPAMAVFNGKLFTIRNTTGVSGGPQLWKYDGTNPWELVASNGAGITNMGDADNASITLIQPKIPDFYS</sequence>
<feature type="non-terminal residue" evidence="1">
    <location>
        <position position="1"/>
    </location>
</feature>
<organism evidence="1">
    <name type="scientific">marine sediment metagenome</name>
    <dbReference type="NCBI Taxonomy" id="412755"/>
    <lineage>
        <taxon>unclassified sequences</taxon>
        <taxon>metagenomes</taxon>
        <taxon>ecological metagenomes</taxon>
    </lineage>
</organism>
<dbReference type="AlphaFoldDB" id="A0A0F9GFF0"/>